<name>A0A226DUW1_FOLCA</name>
<dbReference type="EMBL" id="LNIX01000011">
    <property type="protein sequence ID" value="OXA49033.1"/>
    <property type="molecule type" value="Genomic_DNA"/>
</dbReference>
<evidence type="ECO:0000256" key="1">
    <source>
        <dbReference type="SAM" id="Phobius"/>
    </source>
</evidence>
<keyword evidence="3" id="KW-1185">Reference proteome</keyword>
<keyword evidence="1" id="KW-0472">Membrane</keyword>
<organism evidence="2 3">
    <name type="scientific">Folsomia candida</name>
    <name type="common">Springtail</name>
    <dbReference type="NCBI Taxonomy" id="158441"/>
    <lineage>
        <taxon>Eukaryota</taxon>
        <taxon>Metazoa</taxon>
        <taxon>Ecdysozoa</taxon>
        <taxon>Arthropoda</taxon>
        <taxon>Hexapoda</taxon>
        <taxon>Collembola</taxon>
        <taxon>Entomobryomorpha</taxon>
        <taxon>Isotomoidea</taxon>
        <taxon>Isotomidae</taxon>
        <taxon>Proisotominae</taxon>
        <taxon>Folsomia</taxon>
    </lineage>
</organism>
<proteinExistence type="predicted"/>
<keyword evidence="1" id="KW-1133">Transmembrane helix</keyword>
<dbReference type="Proteomes" id="UP000198287">
    <property type="component" value="Unassembled WGS sequence"/>
</dbReference>
<comment type="caution">
    <text evidence="2">The sequence shown here is derived from an EMBL/GenBank/DDBJ whole genome shotgun (WGS) entry which is preliminary data.</text>
</comment>
<accession>A0A226DUW1</accession>
<evidence type="ECO:0000313" key="3">
    <source>
        <dbReference type="Proteomes" id="UP000198287"/>
    </source>
</evidence>
<feature type="transmembrane region" description="Helical" evidence="1">
    <location>
        <begin position="30"/>
        <end position="52"/>
    </location>
</feature>
<protein>
    <submittedName>
        <fullName evidence="2">Uncharacterized protein</fullName>
    </submittedName>
</protein>
<evidence type="ECO:0000313" key="2">
    <source>
        <dbReference type="EMBL" id="OXA49033.1"/>
    </source>
</evidence>
<gene>
    <name evidence="2" type="ORF">Fcan01_16611</name>
</gene>
<reference evidence="2 3" key="1">
    <citation type="submission" date="2015-12" db="EMBL/GenBank/DDBJ databases">
        <title>The genome of Folsomia candida.</title>
        <authorList>
            <person name="Faddeeva A."/>
            <person name="Derks M.F."/>
            <person name="Anvar Y."/>
            <person name="Smit S."/>
            <person name="Van Straalen N."/>
            <person name="Roelofs D."/>
        </authorList>
    </citation>
    <scope>NUCLEOTIDE SEQUENCE [LARGE SCALE GENOMIC DNA]</scope>
    <source>
        <strain evidence="2 3">VU population</strain>
        <tissue evidence="2">Whole body</tissue>
    </source>
</reference>
<keyword evidence="1" id="KW-0812">Transmembrane</keyword>
<sequence>MRKLAESICYEKAGDTTIVQKPSRLRRHVILWYGGSFALIVTLVFASCTILMNEVCSAMNKEDSGIYLEHEPFLDCYKEPILRGEIAGLSDAADVLQNLHEKSVITGTAWTAWSTVKNTLARHICKVDVGVDCSGLDFVVKKINVDRKWSKDPPVIIVTTNCSVPSGIKLTGIVAVDYWIDGTGANCQIQNSTDIVTLKSQKYRGMHYTILVIGRNIGGTGNDVES</sequence>
<dbReference type="AlphaFoldDB" id="A0A226DUW1"/>